<gene>
    <name evidence="2" type="ORF">HLB09_14925</name>
</gene>
<feature type="transmembrane region" description="Helical" evidence="1">
    <location>
        <begin position="28"/>
        <end position="45"/>
    </location>
</feature>
<dbReference type="AlphaFoldDB" id="A0A849BS31"/>
<comment type="caution">
    <text evidence="2">The sequence shown here is derived from an EMBL/GenBank/DDBJ whole genome shotgun (WGS) entry which is preliminary data.</text>
</comment>
<feature type="transmembrane region" description="Helical" evidence="1">
    <location>
        <begin position="52"/>
        <end position="79"/>
    </location>
</feature>
<feature type="transmembrane region" description="Helical" evidence="1">
    <location>
        <begin position="116"/>
        <end position="134"/>
    </location>
</feature>
<feature type="transmembrane region" description="Helical" evidence="1">
    <location>
        <begin position="85"/>
        <end position="104"/>
    </location>
</feature>
<dbReference type="RefSeq" id="WP_212771158.1">
    <property type="nucleotide sequence ID" value="NZ_JABEMA010000330.1"/>
</dbReference>
<name>A0A849BS31_9ACTN</name>
<dbReference type="EMBL" id="JABEMA010000330">
    <property type="protein sequence ID" value="NNH24355.1"/>
    <property type="molecule type" value="Genomic_DNA"/>
</dbReference>
<evidence type="ECO:0000313" key="3">
    <source>
        <dbReference type="Proteomes" id="UP000555552"/>
    </source>
</evidence>
<keyword evidence="1" id="KW-0472">Membrane</keyword>
<proteinExistence type="predicted"/>
<protein>
    <submittedName>
        <fullName evidence="2">Uncharacterized protein</fullName>
    </submittedName>
</protein>
<keyword evidence="1" id="KW-0812">Transmembrane</keyword>
<keyword evidence="3" id="KW-1185">Reference proteome</keyword>
<reference evidence="2 3" key="1">
    <citation type="submission" date="2020-05" db="EMBL/GenBank/DDBJ databases">
        <title>MicrobeNet Type strains.</title>
        <authorList>
            <person name="Nicholson A.C."/>
        </authorList>
    </citation>
    <scope>NUCLEOTIDE SEQUENCE [LARGE SCALE GENOMIC DNA]</scope>
    <source>
        <strain evidence="2 3">JCM 14547</strain>
    </source>
</reference>
<evidence type="ECO:0000256" key="1">
    <source>
        <dbReference type="SAM" id="Phobius"/>
    </source>
</evidence>
<dbReference type="Proteomes" id="UP000555552">
    <property type="component" value="Unassembled WGS sequence"/>
</dbReference>
<organism evidence="2 3">
    <name type="scientific">Pseudokineococcus marinus</name>
    <dbReference type="NCBI Taxonomy" id="351215"/>
    <lineage>
        <taxon>Bacteria</taxon>
        <taxon>Bacillati</taxon>
        <taxon>Actinomycetota</taxon>
        <taxon>Actinomycetes</taxon>
        <taxon>Kineosporiales</taxon>
        <taxon>Kineosporiaceae</taxon>
        <taxon>Pseudokineococcus</taxon>
    </lineage>
</organism>
<accession>A0A849BS31</accession>
<dbReference type="InterPro" id="IPR046671">
    <property type="entry name" value="DUF6541"/>
</dbReference>
<feature type="non-terminal residue" evidence="2">
    <location>
        <position position="1"/>
    </location>
</feature>
<keyword evidence="1" id="KW-1133">Transmembrane helix</keyword>
<sequence>VEWPAATTAPQAVGEALLGAPPEGRGGAAWWASAAALLGAGVLVARGRRRAVLVGAALVGGLYVVGRSTDSSVLTALWYNDPVRIAPLLVVVVAPLAGVGLAALVARRPGGRSRPVVALLLVVLLGAAATAAPGSGVPAAQRSLAQAYASDAAAAPLVDPQELALLAALDDLVPPDALIADDPHDGGALAYALADRRVLFPHLSGTRPPLERLLAESLDEAGADPAVCAAVRDLGVTHVLDLGGPSYFATPRTDELFAGLRAASASSPVLEVVATSGRSRLLAVRGC</sequence>
<evidence type="ECO:0000313" key="2">
    <source>
        <dbReference type="EMBL" id="NNH24355.1"/>
    </source>
</evidence>
<dbReference type="Pfam" id="PF20176">
    <property type="entry name" value="DUF6541"/>
    <property type="match status" value="1"/>
</dbReference>